<organism evidence="1">
    <name type="scientific">Caldithrix abyssi</name>
    <dbReference type="NCBI Taxonomy" id="187145"/>
    <lineage>
        <taxon>Bacteria</taxon>
        <taxon>Pseudomonadati</taxon>
        <taxon>Calditrichota</taxon>
        <taxon>Calditrichia</taxon>
        <taxon>Calditrichales</taxon>
        <taxon>Calditrichaceae</taxon>
        <taxon>Caldithrix</taxon>
    </lineage>
</organism>
<accession>A0A7V4WWL2</accession>
<comment type="caution">
    <text evidence="1">The sequence shown here is derived from an EMBL/GenBank/DDBJ whole genome shotgun (WGS) entry which is preliminary data.</text>
</comment>
<name>A0A7V4WWL2_CALAY</name>
<reference evidence="1" key="1">
    <citation type="journal article" date="2020" name="mSystems">
        <title>Genome- and Community-Level Interaction Insights into Carbon Utilization and Element Cycling Functions of Hydrothermarchaeota in Hydrothermal Sediment.</title>
        <authorList>
            <person name="Zhou Z."/>
            <person name="Liu Y."/>
            <person name="Xu W."/>
            <person name="Pan J."/>
            <person name="Luo Z.H."/>
            <person name="Li M."/>
        </authorList>
    </citation>
    <scope>NUCLEOTIDE SEQUENCE [LARGE SCALE GENOMIC DNA]</scope>
    <source>
        <strain evidence="1">HyVt-577</strain>
    </source>
</reference>
<dbReference type="AlphaFoldDB" id="A0A7V4WWL2"/>
<evidence type="ECO:0000313" key="1">
    <source>
        <dbReference type="EMBL" id="HGY57063.1"/>
    </source>
</evidence>
<sequence length="66" mass="7333">MGRYTKLISENWIFVGGDVHLLSGGIRFFGENLAADFALIFPLMGEGIKGFPFLPWIGFAYNFGSK</sequence>
<gene>
    <name evidence="1" type="ORF">ENK44_15245</name>
</gene>
<dbReference type="Proteomes" id="UP000885779">
    <property type="component" value="Unassembled WGS sequence"/>
</dbReference>
<proteinExistence type="predicted"/>
<protein>
    <submittedName>
        <fullName evidence="1">Uncharacterized protein</fullName>
    </submittedName>
</protein>
<dbReference type="EMBL" id="DRQG01000143">
    <property type="protein sequence ID" value="HGY57063.1"/>
    <property type="molecule type" value="Genomic_DNA"/>
</dbReference>